<dbReference type="PANTHER" id="PTHR43734:SF1">
    <property type="entry name" value="PHYTOENE DESATURASE"/>
    <property type="match status" value="1"/>
</dbReference>
<dbReference type="Proteomes" id="UP000523079">
    <property type="component" value="Unassembled WGS sequence"/>
</dbReference>
<protein>
    <submittedName>
        <fullName evidence="6">Phytoene desaturase</fullName>
        <ecNumber evidence="6">1.3.99.26</ecNumber>
        <ecNumber evidence="6">1.3.99.28</ecNumber>
        <ecNumber evidence="6">1.3.99.29</ecNumber>
        <ecNumber evidence="6">1.3.99.31</ecNumber>
    </submittedName>
</protein>
<dbReference type="EMBL" id="JACGWT010000004">
    <property type="protein sequence ID" value="MBA8794874.1"/>
    <property type="molecule type" value="Genomic_DNA"/>
</dbReference>
<keyword evidence="7" id="KW-1185">Reference proteome</keyword>
<keyword evidence="2 4" id="KW-0125">Carotenoid biosynthesis</keyword>
<evidence type="ECO:0000256" key="2">
    <source>
        <dbReference type="ARBA" id="ARBA00022746"/>
    </source>
</evidence>
<dbReference type="RefSeq" id="WP_182560515.1">
    <property type="nucleotide sequence ID" value="NZ_JACGWT010000004.1"/>
</dbReference>
<comment type="similarity">
    <text evidence="4">Belongs to the carotenoid/retinoid oxidoreductase family.</text>
</comment>
<sequence length="492" mass="53337">MNHVVVIGAGLAGLSAACRLSGQGYRVTVVERDDRPGGRNGLLQRDGFSFDTGPSVLTMRDLVADAIGSAGQSIDDLLPMRRLETAYRGCFADGSTIFVRHGVEAMRAEIAETCGTDDADAFVDFVGWLRRLYAIEMPNFIDRNFDSPLGLASRPSAAAALLRLRAFGRLGPEVRRRFRDPRLQRLFSFQALYAGLPPETALSLYAVITYMDSIEGVWYPEGGMHAIPEALATAAEKAGTEFRYESEVSEILRSPTGRAAGVRLADGERLAADAVVCTLDLPTAYRALLADLTPPRAVRKARYSPSAVVWHVGVRGVPQPPTAHHNIHFGEDWNDAFTALIDQGRLMPDPSRLVTIPTLDDPAQAPEGCSTYFVLEPVPNLDGVVDWTTEAAPMRDRLHRFLETSGYPAEVVTEELVTPLDWQAQGMAAGTPFALAHTFAQTGPFRPPNVEKRLPGLVFAGSGTVPGVGVPMVLISGKLAAERVRDYLPVGR</sequence>
<dbReference type="EC" id="1.3.99.29" evidence="6"/>
<comment type="caution">
    <text evidence="6">The sequence shown here is derived from an EMBL/GenBank/DDBJ whole genome shotgun (WGS) entry which is preliminary data.</text>
</comment>
<accession>A0A7W3ITB1</accession>
<dbReference type="GO" id="GO:0016491">
    <property type="term" value="F:oxidoreductase activity"/>
    <property type="evidence" value="ECO:0007669"/>
    <property type="project" value="UniProtKB-KW"/>
</dbReference>
<dbReference type="InterPro" id="IPR014105">
    <property type="entry name" value="Carotenoid/retinoid_OxRdtase"/>
</dbReference>
<evidence type="ECO:0000256" key="1">
    <source>
        <dbReference type="ARBA" id="ARBA00004829"/>
    </source>
</evidence>
<gene>
    <name evidence="6" type="ORF">FHX74_002502</name>
</gene>
<evidence type="ECO:0000313" key="7">
    <source>
        <dbReference type="Proteomes" id="UP000523079"/>
    </source>
</evidence>
<name>A0A7W3ITB1_9ACTN</name>
<proteinExistence type="inferred from homology"/>
<evidence type="ECO:0000256" key="4">
    <source>
        <dbReference type="RuleBase" id="RU362075"/>
    </source>
</evidence>
<dbReference type="EC" id="1.3.99.26" evidence="6"/>
<evidence type="ECO:0000259" key="5">
    <source>
        <dbReference type="Pfam" id="PF01593"/>
    </source>
</evidence>
<dbReference type="EC" id="1.3.99.31" evidence="6"/>
<dbReference type="SUPFAM" id="SSF51905">
    <property type="entry name" value="FAD/NAD(P)-binding domain"/>
    <property type="match status" value="1"/>
</dbReference>
<dbReference type="Gene3D" id="3.50.50.60">
    <property type="entry name" value="FAD/NAD(P)-binding domain"/>
    <property type="match status" value="2"/>
</dbReference>
<dbReference type="NCBIfam" id="TIGR02734">
    <property type="entry name" value="crtI_fam"/>
    <property type="match status" value="1"/>
</dbReference>
<dbReference type="EC" id="1.3.99.28" evidence="6"/>
<dbReference type="InterPro" id="IPR002937">
    <property type="entry name" value="Amino_oxidase"/>
</dbReference>
<comment type="pathway">
    <text evidence="1 4">Carotenoid biosynthesis.</text>
</comment>
<organism evidence="6 7">
    <name type="scientific">Microlunatus kandeliicorticis</name>
    <dbReference type="NCBI Taxonomy" id="1759536"/>
    <lineage>
        <taxon>Bacteria</taxon>
        <taxon>Bacillati</taxon>
        <taxon>Actinomycetota</taxon>
        <taxon>Actinomycetes</taxon>
        <taxon>Propionibacteriales</taxon>
        <taxon>Propionibacteriaceae</taxon>
        <taxon>Microlunatus</taxon>
    </lineage>
</organism>
<dbReference type="PANTHER" id="PTHR43734">
    <property type="entry name" value="PHYTOENE DESATURASE"/>
    <property type="match status" value="1"/>
</dbReference>
<dbReference type="InterPro" id="IPR036188">
    <property type="entry name" value="FAD/NAD-bd_sf"/>
</dbReference>
<dbReference type="AlphaFoldDB" id="A0A7W3ITB1"/>
<feature type="domain" description="Amine oxidase" evidence="5">
    <location>
        <begin position="11"/>
        <end position="484"/>
    </location>
</feature>
<keyword evidence="3 4" id="KW-0560">Oxidoreductase</keyword>
<dbReference type="Pfam" id="PF01593">
    <property type="entry name" value="Amino_oxidase"/>
    <property type="match status" value="1"/>
</dbReference>
<evidence type="ECO:0000256" key="3">
    <source>
        <dbReference type="ARBA" id="ARBA00023002"/>
    </source>
</evidence>
<reference evidence="6 7" key="1">
    <citation type="submission" date="2020-07" db="EMBL/GenBank/DDBJ databases">
        <title>Sequencing the genomes of 1000 actinobacteria strains.</title>
        <authorList>
            <person name="Klenk H.-P."/>
        </authorList>
    </citation>
    <scope>NUCLEOTIDE SEQUENCE [LARGE SCALE GENOMIC DNA]</scope>
    <source>
        <strain evidence="6 7">DSM 100723</strain>
    </source>
</reference>
<dbReference type="GO" id="GO:0016117">
    <property type="term" value="P:carotenoid biosynthetic process"/>
    <property type="evidence" value="ECO:0007669"/>
    <property type="project" value="UniProtKB-KW"/>
</dbReference>
<evidence type="ECO:0000313" key="6">
    <source>
        <dbReference type="EMBL" id="MBA8794874.1"/>
    </source>
</evidence>